<accession>A0AAV7KY84</accession>
<dbReference type="PANTHER" id="PTHR37999:SF2">
    <property type="entry name" value="MUCIN-17"/>
    <property type="match status" value="1"/>
</dbReference>
<name>A0AAV7KY84_PLEWA</name>
<feature type="transmembrane region" description="Helical" evidence="1">
    <location>
        <begin position="251"/>
        <end position="274"/>
    </location>
</feature>
<keyword evidence="4" id="KW-1185">Reference proteome</keyword>
<dbReference type="PROSITE" id="PS50024">
    <property type="entry name" value="SEA"/>
    <property type="match status" value="1"/>
</dbReference>
<reference evidence="3" key="1">
    <citation type="journal article" date="2022" name="bioRxiv">
        <title>Sequencing and chromosome-scale assembly of the giantPleurodeles waltlgenome.</title>
        <authorList>
            <person name="Brown T."/>
            <person name="Elewa A."/>
            <person name="Iarovenko S."/>
            <person name="Subramanian E."/>
            <person name="Araus A.J."/>
            <person name="Petzold A."/>
            <person name="Susuki M."/>
            <person name="Suzuki K.-i.T."/>
            <person name="Hayashi T."/>
            <person name="Toyoda A."/>
            <person name="Oliveira C."/>
            <person name="Osipova E."/>
            <person name="Leigh N.D."/>
            <person name="Simon A."/>
            <person name="Yun M.H."/>
        </authorList>
    </citation>
    <scope>NUCLEOTIDE SEQUENCE</scope>
    <source>
        <strain evidence="3">20211129_DDA</strain>
        <tissue evidence="3">Liver</tissue>
    </source>
</reference>
<dbReference type="PANTHER" id="PTHR37999">
    <property type="entry name" value="MUCIN-17"/>
    <property type="match status" value="1"/>
</dbReference>
<keyword evidence="1" id="KW-0472">Membrane</keyword>
<organism evidence="3 4">
    <name type="scientific">Pleurodeles waltl</name>
    <name type="common">Iberian ribbed newt</name>
    <dbReference type="NCBI Taxonomy" id="8319"/>
    <lineage>
        <taxon>Eukaryota</taxon>
        <taxon>Metazoa</taxon>
        <taxon>Chordata</taxon>
        <taxon>Craniata</taxon>
        <taxon>Vertebrata</taxon>
        <taxon>Euteleostomi</taxon>
        <taxon>Amphibia</taxon>
        <taxon>Batrachia</taxon>
        <taxon>Caudata</taxon>
        <taxon>Salamandroidea</taxon>
        <taxon>Salamandridae</taxon>
        <taxon>Pleurodelinae</taxon>
        <taxon>Pleurodeles</taxon>
    </lineage>
</organism>
<dbReference type="AlphaFoldDB" id="A0AAV7KY84"/>
<evidence type="ECO:0000256" key="1">
    <source>
        <dbReference type="SAM" id="Phobius"/>
    </source>
</evidence>
<feature type="domain" description="SEA" evidence="2">
    <location>
        <begin position="43"/>
        <end position="152"/>
    </location>
</feature>
<comment type="caution">
    <text evidence="3">The sequence shown here is derived from an EMBL/GenBank/DDBJ whole genome shotgun (WGS) entry which is preliminary data.</text>
</comment>
<dbReference type="InterPro" id="IPR036364">
    <property type="entry name" value="SEA_dom_sf"/>
</dbReference>
<evidence type="ECO:0000313" key="4">
    <source>
        <dbReference type="Proteomes" id="UP001066276"/>
    </source>
</evidence>
<evidence type="ECO:0000313" key="3">
    <source>
        <dbReference type="EMBL" id="KAJ1084406.1"/>
    </source>
</evidence>
<dbReference type="Gene3D" id="3.30.70.960">
    <property type="entry name" value="SEA domain"/>
    <property type="match status" value="1"/>
</dbReference>
<dbReference type="SUPFAM" id="SSF82671">
    <property type="entry name" value="SEA domain"/>
    <property type="match status" value="1"/>
</dbReference>
<dbReference type="Pfam" id="PF01390">
    <property type="entry name" value="SEA"/>
    <property type="match status" value="1"/>
</dbReference>
<evidence type="ECO:0000259" key="2">
    <source>
        <dbReference type="PROSITE" id="PS50024"/>
    </source>
</evidence>
<dbReference type="InterPro" id="IPR053311">
    <property type="entry name" value="Mucosal_Integrity_Assoc"/>
</dbReference>
<protein>
    <recommendedName>
        <fullName evidence="2">SEA domain-containing protein</fullName>
    </recommendedName>
</protein>
<dbReference type="Proteomes" id="UP001066276">
    <property type="component" value="Chromosome 12"/>
</dbReference>
<dbReference type="InterPro" id="IPR000082">
    <property type="entry name" value="SEA_dom"/>
</dbReference>
<dbReference type="SMART" id="SM00200">
    <property type="entry name" value="SEA"/>
    <property type="match status" value="1"/>
</dbReference>
<gene>
    <name evidence="3" type="ORF">NDU88_004554</name>
</gene>
<sequence>MGERGALGLGFSSTPAIAIVRDGRTPPAGRKPIKCKERVQATVSAEVEVEVKITNQEFSDQLTNNGSDEYKTFEKNFKAEMVRAYKNVPGFKDVEILAIRQGSIIVDHKVIMELELKPNISIQDDYKEVVNVLKQELKEFVSNDTGCNRNDSTVFCWLNETKVDEFLPPTQEELCQRTAPANYTQYYFPHFFGGGSSMSCVTYCNQSLPEAINCNYGECRLLTTGPQCFCEDHDTYWYSGDRCNSRVSKGAVYGGFAAALAVLVIIILTVTVFWQTSNKKRHLGSERSGSEEGQWYEDTDELDVNEGITIRNTGTLIWEDQGSSNYSSTKEKFRPSLDKVDTSLQVKIQRPEVTAHMSDV</sequence>
<dbReference type="EMBL" id="JANPWB010000016">
    <property type="protein sequence ID" value="KAJ1084406.1"/>
    <property type="molecule type" value="Genomic_DNA"/>
</dbReference>
<proteinExistence type="predicted"/>
<keyword evidence="1" id="KW-1133">Transmembrane helix</keyword>
<keyword evidence="1" id="KW-0812">Transmembrane</keyword>